<dbReference type="Pfam" id="PF00186">
    <property type="entry name" value="DHFR_1"/>
    <property type="match status" value="1"/>
</dbReference>
<organism evidence="2">
    <name type="scientific">marine metagenome</name>
    <dbReference type="NCBI Taxonomy" id="408172"/>
    <lineage>
        <taxon>unclassified sequences</taxon>
        <taxon>metagenomes</taxon>
        <taxon>ecological metagenomes</taxon>
    </lineage>
</organism>
<dbReference type="SUPFAM" id="SSF53597">
    <property type="entry name" value="Dihydrofolate reductase-like"/>
    <property type="match status" value="1"/>
</dbReference>
<dbReference type="InterPro" id="IPR001796">
    <property type="entry name" value="DHFR_dom"/>
</dbReference>
<dbReference type="GO" id="GO:0004146">
    <property type="term" value="F:dihydrofolate reductase activity"/>
    <property type="evidence" value="ECO:0007669"/>
    <property type="project" value="InterPro"/>
</dbReference>
<dbReference type="InterPro" id="IPR024072">
    <property type="entry name" value="DHFR-like_dom_sf"/>
</dbReference>
<proteinExistence type="predicted"/>
<reference evidence="2" key="1">
    <citation type="submission" date="2018-05" db="EMBL/GenBank/DDBJ databases">
        <authorList>
            <person name="Lanie J.A."/>
            <person name="Ng W.-L."/>
            <person name="Kazmierczak K.M."/>
            <person name="Andrzejewski T.M."/>
            <person name="Davidsen T.M."/>
            <person name="Wayne K.J."/>
            <person name="Tettelin H."/>
            <person name="Glass J.I."/>
            <person name="Rusch D."/>
            <person name="Podicherti R."/>
            <person name="Tsui H.-C.T."/>
            <person name="Winkler M.E."/>
        </authorList>
    </citation>
    <scope>NUCLEOTIDE SEQUENCE</scope>
</reference>
<evidence type="ECO:0000259" key="1">
    <source>
        <dbReference type="Pfam" id="PF00186"/>
    </source>
</evidence>
<dbReference type="AlphaFoldDB" id="A0A381UU38"/>
<dbReference type="Gene3D" id="3.40.430.10">
    <property type="entry name" value="Dihydrofolate Reductase, subunit A"/>
    <property type="match status" value="1"/>
</dbReference>
<name>A0A381UU38_9ZZZZ</name>
<feature type="domain" description="DHFR" evidence="1">
    <location>
        <begin position="5"/>
        <end position="105"/>
    </location>
</feature>
<protein>
    <recommendedName>
        <fullName evidence="1">DHFR domain-containing protein</fullName>
    </recommendedName>
</protein>
<evidence type="ECO:0000313" key="2">
    <source>
        <dbReference type="EMBL" id="SVA31148.1"/>
    </source>
</evidence>
<sequence length="150" mass="16918">MPTDVILIAAVTVDGFIARHSREVTAWSKDLHLFKKQTIGFPVIMGSNTYETLHHQLDGRDMIVVHRDDAPESVLSKLSAERCFIIGGGKTYSRFAPFLTHLYITPHPFVFGAGVRLFTDPIAELSLRFETMIAVDETAGVYQYQYKVQK</sequence>
<gene>
    <name evidence="2" type="ORF">METZ01_LOCUS84002</name>
</gene>
<dbReference type="GO" id="GO:0046654">
    <property type="term" value="P:tetrahydrofolate biosynthetic process"/>
    <property type="evidence" value="ECO:0007669"/>
    <property type="project" value="InterPro"/>
</dbReference>
<dbReference type="EMBL" id="UINC01007052">
    <property type="protein sequence ID" value="SVA31148.1"/>
    <property type="molecule type" value="Genomic_DNA"/>
</dbReference>
<accession>A0A381UU38</accession>